<comment type="similarity">
    <text evidence="3">Belongs to the cytochrome P450 family.</text>
</comment>
<dbReference type="PANTHER" id="PTHR47582:SF1">
    <property type="entry name" value="P450, PUTATIVE (EUROFUNG)-RELATED"/>
    <property type="match status" value="1"/>
</dbReference>
<keyword evidence="2 3" id="KW-0408">Iron</keyword>
<evidence type="ECO:0000313" key="4">
    <source>
        <dbReference type="EMBL" id="KAL3421937.1"/>
    </source>
</evidence>
<evidence type="ECO:0000256" key="2">
    <source>
        <dbReference type="ARBA" id="ARBA00023004"/>
    </source>
</evidence>
<dbReference type="InterPro" id="IPR036396">
    <property type="entry name" value="Cyt_P450_sf"/>
</dbReference>
<keyword evidence="3" id="KW-0560">Oxidoreductase</keyword>
<dbReference type="InterPro" id="IPR053007">
    <property type="entry name" value="CYP450_monoxygenase_sec-met"/>
</dbReference>
<dbReference type="CDD" id="cd11040">
    <property type="entry name" value="CYP7_CYP8-like"/>
    <property type="match status" value="1"/>
</dbReference>
<keyword evidence="5" id="KW-1185">Reference proteome</keyword>
<protein>
    <submittedName>
        <fullName evidence="4">25-hydroxycholesterol 7-alpha-hydroxylase 1</fullName>
    </submittedName>
</protein>
<dbReference type="EMBL" id="JBFCZG010000005">
    <property type="protein sequence ID" value="KAL3421937.1"/>
    <property type="molecule type" value="Genomic_DNA"/>
</dbReference>
<proteinExistence type="inferred from homology"/>
<evidence type="ECO:0000256" key="1">
    <source>
        <dbReference type="ARBA" id="ARBA00022723"/>
    </source>
</evidence>
<keyword evidence="3" id="KW-0349">Heme</keyword>
<accession>A0ABR4PF59</accession>
<dbReference type="PANTHER" id="PTHR47582">
    <property type="entry name" value="P450, PUTATIVE (EUROFUNG)-RELATED"/>
    <property type="match status" value="1"/>
</dbReference>
<dbReference type="PROSITE" id="PS00086">
    <property type="entry name" value="CYTOCHROME_P450"/>
    <property type="match status" value="1"/>
</dbReference>
<name>A0ABR4PF59_9HELO</name>
<gene>
    <name evidence="4" type="ORF">PVAG01_06093</name>
</gene>
<sequence length="555" mass="62191">MPSLITGPLLAGITLVTIFACFRGLIWLTHDENEPPVLGDSIPFLTPILGILRHRTNFMVRLRDRNPSVPIYTLRLPGSRIYVINSPSLVPLVQRQKRVIAFEPIPARAAANMMGVSKAGVEIISRDCTGDDAYFATFLKATYPALASSGPGLDAMNRAAVEVLATSMMEGLEVKKVTVDLWAWVRHQVLMATTEAIYGPRNPFRDPATEKAWYDFEQGIMLQMLQVHHLCPQGRSSLEARESMVRAFHRYFDQGGHQIPNVPSLCLVQARYQHNLAHALSLDDIVRTEIGQVAASLSNTIPAAFWMLWHVLKDPVVLTDCRNEIERLAVVERFQHLQPDGRSVEKEVCTIDVSQLTNRQSCPTLTSTWYEVLRYNHVGISARMVMQDALLDGYLLKKDSTVMIVSPVMHSDLSVWGPSANEFWHRRFIHNGSNSTDHAEVTTIKSSKSKRMNYNKPEKSPANRIFGGGSTLCPGRHFASQEVMSLLALTIMRFNVCPVGRSDWISPLKDIPLPTSLPIPRPASSKDLDIDMMPRYPGREWRVIFGDSNAIRGVM</sequence>
<evidence type="ECO:0000313" key="5">
    <source>
        <dbReference type="Proteomes" id="UP001629113"/>
    </source>
</evidence>
<reference evidence="4 5" key="1">
    <citation type="submission" date="2024-06" db="EMBL/GenBank/DDBJ databases">
        <title>Complete genome of Phlyctema vagabunda strain 19-DSS-EL-015.</title>
        <authorList>
            <person name="Fiorenzani C."/>
        </authorList>
    </citation>
    <scope>NUCLEOTIDE SEQUENCE [LARGE SCALE GENOMIC DNA]</scope>
    <source>
        <strain evidence="4 5">19-DSS-EL-015</strain>
    </source>
</reference>
<comment type="caution">
    <text evidence="4">The sequence shown here is derived from an EMBL/GenBank/DDBJ whole genome shotgun (WGS) entry which is preliminary data.</text>
</comment>
<evidence type="ECO:0000256" key="3">
    <source>
        <dbReference type="RuleBase" id="RU000461"/>
    </source>
</evidence>
<dbReference type="InterPro" id="IPR001128">
    <property type="entry name" value="Cyt_P450"/>
</dbReference>
<keyword evidence="3" id="KW-0503">Monooxygenase</keyword>
<dbReference type="Proteomes" id="UP001629113">
    <property type="component" value="Unassembled WGS sequence"/>
</dbReference>
<dbReference type="SUPFAM" id="SSF48264">
    <property type="entry name" value="Cytochrome P450"/>
    <property type="match status" value="1"/>
</dbReference>
<dbReference type="Pfam" id="PF00067">
    <property type="entry name" value="p450"/>
    <property type="match status" value="1"/>
</dbReference>
<dbReference type="Gene3D" id="1.10.630.10">
    <property type="entry name" value="Cytochrome P450"/>
    <property type="match status" value="1"/>
</dbReference>
<keyword evidence="1 3" id="KW-0479">Metal-binding</keyword>
<dbReference type="InterPro" id="IPR017972">
    <property type="entry name" value="Cyt_P450_CS"/>
</dbReference>
<organism evidence="4 5">
    <name type="scientific">Phlyctema vagabunda</name>
    <dbReference type="NCBI Taxonomy" id="108571"/>
    <lineage>
        <taxon>Eukaryota</taxon>
        <taxon>Fungi</taxon>
        <taxon>Dikarya</taxon>
        <taxon>Ascomycota</taxon>
        <taxon>Pezizomycotina</taxon>
        <taxon>Leotiomycetes</taxon>
        <taxon>Helotiales</taxon>
        <taxon>Dermateaceae</taxon>
        <taxon>Phlyctema</taxon>
    </lineage>
</organism>